<evidence type="ECO:0000313" key="2">
    <source>
        <dbReference type="Proteomes" id="UP001307705"/>
    </source>
</evidence>
<sequence length="870" mass="96416">MARYLVVLFFFFVSFSFGQTGKIFGKVTDSSSGLPMVDIHVFIPNTTYQAFSDSAGGFILSDIPEGKWEIQVRGFGWQTLEEKVLVKAGIPNDLDLKLSPETTFGMASADLSKSKRSKLEQEVREVFVGKNNTKESVHLLNPDKLIFESQPDNLYKISSVGPVFFTNNETGYLVSIYFKPFLLGSGEKIEQTITYFELPREESLEAERRKARLAAFQNSPQHFLSLLMEGKAEGFSSNPNPEVAFGTTSGDYLLSFAKPLQVDLGAGSKGILDYSGENLEVKINGAPSSFDRLKLGGTFADLNPIFGVPSNFNADRLTKLANLEKNAEVMQERLYVQTDRRHYWPAENIYFKAYLNYGNPLMAEELSKVLHVELLDSTGYVWIHQVFEIEDGFSEGHLALPDLSETGSFLLRSYTAWGLNYKQGEHYIPIQILNHQSQPEATQIPKESLKVGVFSDKESYKGGEKVKLNIMAVDENGSPIQANLSVSVLDLNQAVYVPESQSIAQSFLPKTTNGEIESFLNPVEKGFELEGQLRDDSGKPIEGSVKAFVNGYDDIRNVKSGRGGDFSFPASNFQGDFEISLQASTIQSGQPIRTIELDLKSYPRQNASENWKFPAVVKRGIQPDPKIRPVIPMQEGEILLEETVVEEKKEASIGPMIYGTPDKVVMTENMNVVGTTIQFLYALSAQVSGLRIVGSPPNVSVSLRGGEPLVLINGAPANGGSGTVLEGNSGRSVYDVFESVNVFNIERVEVIRRLVPQYGDLGRNGLISIILKTGEQQRANLNNFTLFKLTGFPKSVPFSEAEESRNSFPFLVPFRPTLYWNPLLISDGSRLSIPVEFYLNELPGPILIEIRGITDLGQPIYGTFVLNQPN</sequence>
<dbReference type="EMBL" id="BTPE01000012">
    <property type="protein sequence ID" value="GMQ34967.1"/>
    <property type="molecule type" value="Genomic_DNA"/>
</dbReference>
<name>A0ABQ6Q456_9BACT</name>
<dbReference type="SUPFAM" id="SSF56935">
    <property type="entry name" value="Porins"/>
    <property type="match status" value="1"/>
</dbReference>
<accession>A0ABQ6Q456</accession>
<dbReference type="InterPro" id="IPR013784">
    <property type="entry name" value="Carb-bd-like_fold"/>
</dbReference>
<comment type="caution">
    <text evidence="1">The sequence shown here is derived from an EMBL/GenBank/DDBJ whole genome shotgun (WGS) entry which is preliminary data.</text>
</comment>
<dbReference type="Gene3D" id="2.170.130.10">
    <property type="entry name" value="TonB-dependent receptor, plug domain"/>
    <property type="match status" value="1"/>
</dbReference>
<dbReference type="Gene3D" id="2.60.40.1120">
    <property type="entry name" value="Carboxypeptidase-like, regulatory domain"/>
    <property type="match status" value="1"/>
</dbReference>
<dbReference type="RefSeq" id="WP_338229788.1">
    <property type="nucleotide sequence ID" value="NZ_BTPE01000012.1"/>
</dbReference>
<dbReference type="InterPro" id="IPR037066">
    <property type="entry name" value="Plug_dom_sf"/>
</dbReference>
<evidence type="ECO:0000313" key="1">
    <source>
        <dbReference type="EMBL" id="GMQ34967.1"/>
    </source>
</evidence>
<proteinExistence type="predicted"/>
<organism evidence="1 2">
    <name type="scientific">Algoriphagus taiwanensis</name>
    <dbReference type="NCBI Taxonomy" id="1445656"/>
    <lineage>
        <taxon>Bacteria</taxon>
        <taxon>Pseudomonadati</taxon>
        <taxon>Bacteroidota</taxon>
        <taxon>Cytophagia</taxon>
        <taxon>Cytophagales</taxon>
        <taxon>Cyclobacteriaceae</taxon>
        <taxon>Algoriphagus</taxon>
    </lineage>
</organism>
<dbReference type="Proteomes" id="UP001307705">
    <property type="component" value="Unassembled WGS sequence"/>
</dbReference>
<dbReference type="Pfam" id="PF13715">
    <property type="entry name" value="CarbopepD_reg_2"/>
    <property type="match status" value="1"/>
</dbReference>
<dbReference type="SUPFAM" id="SSF49452">
    <property type="entry name" value="Starch-binding domain-like"/>
    <property type="match status" value="1"/>
</dbReference>
<protein>
    <recommendedName>
        <fullName evidence="3">TonB-dependent receptor plug domain-containing protein</fullName>
    </recommendedName>
</protein>
<gene>
    <name evidence="1" type="ORF">Ataiwa_32400</name>
</gene>
<reference evidence="1 2" key="1">
    <citation type="submission" date="2023-08" db="EMBL/GenBank/DDBJ databases">
        <title>Draft genome sequence of Algoriphagus taiwanensis.</title>
        <authorList>
            <person name="Takatani N."/>
            <person name="Hosokawa M."/>
            <person name="Sawabe T."/>
        </authorList>
    </citation>
    <scope>NUCLEOTIDE SEQUENCE [LARGE SCALE GENOMIC DNA]</scope>
    <source>
        <strain evidence="1 2">JCM 19755</strain>
    </source>
</reference>
<evidence type="ECO:0008006" key="3">
    <source>
        <dbReference type="Google" id="ProtNLM"/>
    </source>
</evidence>
<keyword evidence="2" id="KW-1185">Reference proteome</keyword>